<reference evidence="1" key="1">
    <citation type="journal article" date="2022" name="bioRxiv">
        <title>Population genetic analysis of Ophidiomyces ophidiicola, the causative agent of snake fungal disease, indicates recent introductions to the USA.</title>
        <authorList>
            <person name="Ladner J.T."/>
            <person name="Palmer J.M."/>
            <person name="Ettinger C.L."/>
            <person name="Stajich J.E."/>
            <person name="Farrell T.M."/>
            <person name="Glorioso B.M."/>
            <person name="Lawson B."/>
            <person name="Price S.J."/>
            <person name="Stengle A.G."/>
            <person name="Grear D.A."/>
            <person name="Lorch J.M."/>
        </authorList>
    </citation>
    <scope>NUCLEOTIDE SEQUENCE</scope>
    <source>
        <strain evidence="1">NWHC 24266-5</strain>
    </source>
</reference>
<gene>
    <name evidence="1" type="ORF">LOY88_001459</name>
</gene>
<organism evidence="1">
    <name type="scientific">Ophidiomyces ophidiicola</name>
    <dbReference type="NCBI Taxonomy" id="1387563"/>
    <lineage>
        <taxon>Eukaryota</taxon>
        <taxon>Fungi</taxon>
        <taxon>Dikarya</taxon>
        <taxon>Ascomycota</taxon>
        <taxon>Pezizomycotina</taxon>
        <taxon>Eurotiomycetes</taxon>
        <taxon>Eurotiomycetidae</taxon>
        <taxon>Onygenales</taxon>
        <taxon>Onygenaceae</taxon>
        <taxon>Ophidiomyces</taxon>
    </lineage>
</organism>
<accession>A0ACB8V2U4</accession>
<dbReference type="EMBL" id="JALBCA010000015">
    <property type="protein sequence ID" value="KAI2390872.1"/>
    <property type="molecule type" value="Genomic_DNA"/>
</dbReference>
<proteinExistence type="predicted"/>
<name>A0ACB8V2U4_9EURO</name>
<protein>
    <submittedName>
        <fullName evidence="1">Uncharacterized protein</fullName>
    </submittedName>
</protein>
<sequence>MPVRERMRRIFSRSSSGTSSQHAKAKPTTVVLAGIKAVKVTPRIGKDGKPLIEIYKPHEVPRSKYRGPVDEEHSRALAAYSIPSALSDRPRSLVSDFSPMGTRAPTRRNSIVGHDAVTGRMLEGLARALDETERNSASNRHDKYSARFQ</sequence>
<comment type="caution">
    <text evidence="1">The sequence shown here is derived from an EMBL/GenBank/DDBJ whole genome shotgun (WGS) entry which is preliminary data.</text>
</comment>
<evidence type="ECO:0000313" key="1">
    <source>
        <dbReference type="EMBL" id="KAI2390872.1"/>
    </source>
</evidence>